<feature type="transmembrane region" description="Helical" evidence="8">
    <location>
        <begin position="464"/>
        <end position="490"/>
    </location>
</feature>
<protein>
    <submittedName>
        <fullName evidence="10">Protein ACCELERATED CELL DEATH like</fullName>
    </submittedName>
</protein>
<evidence type="ECO:0000256" key="5">
    <source>
        <dbReference type="ARBA" id="ARBA00023043"/>
    </source>
</evidence>
<dbReference type="GO" id="GO:0005886">
    <property type="term" value="C:plasma membrane"/>
    <property type="evidence" value="ECO:0007669"/>
    <property type="project" value="TreeGrafter"/>
</dbReference>
<evidence type="ECO:0000259" key="9">
    <source>
        <dbReference type="Pfam" id="PF13962"/>
    </source>
</evidence>
<name>A0A2R6RUW0_ACTCC</name>
<sequence>MDPSLYKAAMKGNIRVLMENKDQFEEQVTPTNNTVLHVTAQFHDTADNVRKILQTQSSLLLRVNSGGETALHIAARKGHSNTVKALIDFAKTLGTDQESGVKVTEQMVRTTSENKDTALHEAVRNNHLIVVKLLVGEDKEFPHGANNSGETPLYLAAERNYHEIVSIILTTCTSPAFNGPNGRTALHAAVFSGCPASVRELLRWRPSLTKEGDKYGWTPLHCAARKNDVELMKELLNADKDVAYQIAEEDGKKTALHLAALHGNVEAMEKLLSHCPDCWEMVNDRGQNILHIAIGYETVKAVQCILKRPWVGNLIIQKDNEGNTPLHMLAASDCNIPDLIQHKLADTGAFNSEDLTPLDKALSVDRFRHNEKHIISELKKVEAPRGWRNIAHEDSKMTTTGQKLCENHENPIQDINKFGDNNMIVAALIATVSFAAGFTLPGGYDGNAGPNQGMAVLVRKSAFKAFVISNAMAVICSTSALFVFLIGSFYKKQSKILIRYGIGFVLMIISLVAMMIAFITGTYAVLATTPGLGIAIAMCVIGCSFLIIYYIILHKWCYRNLKISLLR</sequence>
<organism evidence="10 11">
    <name type="scientific">Actinidia chinensis var. chinensis</name>
    <name type="common">Chinese soft-hair kiwi</name>
    <dbReference type="NCBI Taxonomy" id="1590841"/>
    <lineage>
        <taxon>Eukaryota</taxon>
        <taxon>Viridiplantae</taxon>
        <taxon>Streptophyta</taxon>
        <taxon>Embryophyta</taxon>
        <taxon>Tracheophyta</taxon>
        <taxon>Spermatophyta</taxon>
        <taxon>Magnoliopsida</taxon>
        <taxon>eudicotyledons</taxon>
        <taxon>Gunneridae</taxon>
        <taxon>Pentapetalae</taxon>
        <taxon>asterids</taxon>
        <taxon>Ericales</taxon>
        <taxon>Actinidiaceae</taxon>
        <taxon>Actinidia</taxon>
    </lineage>
</organism>
<accession>A0A2R6RUW0</accession>
<dbReference type="SMART" id="SM00248">
    <property type="entry name" value="ANK"/>
    <property type="match status" value="9"/>
</dbReference>
<dbReference type="Gene3D" id="1.25.40.20">
    <property type="entry name" value="Ankyrin repeat-containing domain"/>
    <property type="match status" value="1"/>
</dbReference>
<keyword evidence="4 8" id="KW-1133">Transmembrane helix</keyword>
<keyword evidence="3" id="KW-0677">Repeat</keyword>
<dbReference type="InParanoid" id="A0A2R6RUW0"/>
<dbReference type="InterPro" id="IPR036770">
    <property type="entry name" value="Ankyrin_rpt-contain_sf"/>
</dbReference>
<feature type="transmembrane region" description="Helical" evidence="8">
    <location>
        <begin position="502"/>
        <end position="526"/>
    </location>
</feature>
<dbReference type="STRING" id="1590841.A0A2R6RUW0"/>
<evidence type="ECO:0000256" key="7">
    <source>
        <dbReference type="PROSITE-ProRule" id="PRU00023"/>
    </source>
</evidence>
<dbReference type="Pfam" id="PF00023">
    <property type="entry name" value="Ank"/>
    <property type="match status" value="1"/>
</dbReference>
<dbReference type="SUPFAM" id="SSF48403">
    <property type="entry name" value="Ankyrin repeat"/>
    <property type="match status" value="1"/>
</dbReference>
<evidence type="ECO:0000256" key="6">
    <source>
        <dbReference type="ARBA" id="ARBA00023136"/>
    </source>
</evidence>
<reference evidence="10 11" key="1">
    <citation type="submission" date="2017-07" db="EMBL/GenBank/DDBJ databases">
        <title>An improved, manually edited Actinidia chinensis var. chinensis (kiwifruit) genome highlights the challenges associated with draft genomes and gene prediction in plants.</title>
        <authorList>
            <person name="Pilkington S."/>
            <person name="Crowhurst R."/>
            <person name="Hilario E."/>
            <person name="Nardozza S."/>
            <person name="Fraser L."/>
            <person name="Peng Y."/>
            <person name="Gunaseelan K."/>
            <person name="Simpson R."/>
            <person name="Tahir J."/>
            <person name="Deroles S."/>
            <person name="Templeton K."/>
            <person name="Luo Z."/>
            <person name="Davy M."/>
            <person name="Cheng C."/>
            <person name="Mcneilage M."/>
            <person name="Scaglione D."/>
            <person name="Liu Y."/>
            <person name="Zhang Q."/>
            <person name="Datson P."/>
            <person name="De Silva N."/>
            <person name="Gardiner S."/>
            <person name="Bassett H."/>
            <person name="Chagne D."/>
            <person name="Mccallum J."/>
            <person name="Dzierzon H."/>
            <person name="Deng C."/>
            <person name="Wang Y.-Y."/>
            <person name="Barron N."/>
            <person name="Manako K."/>
            <person name="Bowen J."/>
            <person name="Foster T."/>
            <person name="Erridge Z."/>
            <person name="Tiffin H."/>
            <person name="Waite C."/>
            <person name="Davies K."/>
            <person name="Grierson E."/>
            <person name="Laing W."/>
            <person name="Kirk R."/>
            <person name="Chen X."/>
            <person name="Wood M."/>
            <person name="Montefiori M."/>
            <person name="Brummell D."/>
            <person name="Schwinn K."/>
            <person name="Catanach A."/>
            <person name="Fullerton C."/>
            <person name="Li D."/>
            <person name="Meiyalaghan S."/>
            <person name="Nieuwenhuizen N."/>
            <person name="Read N."/>
            <person name="Prakash R."/>
            <person name="Hunter D."/>
            <person name="Zhang H."/>
            <person name="Mckenzie M."/>
            <person name="Knabel M."/>
            <person name="Harris A."/>
            <person name="Allan A."/>
            <person name="Chen A."/>
            <person name="Janssen B."/>
            <person name="Plunkett B."/>
            <person name="Dwamena C."/>
            <person name="Voogd C."/>
            <person name="Leif D."/>
            <person name="Lafferty D."/>
            <person name="Souleyre E."/>
            <person name="Varkonyi-Gasic E."/>
            <person name="Gambi F."/>
            <person name="Hanley J."/>
            <person name="Yao J.-L."/>
            <person name="Cheung J."/>
            <person name="David K."/>
            <person name="Warren B."/>
            <person name="Marsh K."/>
            <person name="Snowden K."/>
            <person name="Lin-Wang K."/>
            <person name="Brian L."/>
            <person name="Martinez-Sanchez M."/>
            <person name="Wang M."/>
            <person name="Ileperuma N."/>
            <person name="Macnee N."/>
            <person name="Campin R."/>
            <person name="Mcatee P."/>
            <person name="Drummond R."/>
            <person name="Espley R."/>
            <person name="Ireland H."/>
            <person name="Wu R."/>
            <person name="Atkinson R."/>
            <person name="Karunairetnam S."/>
            <person name="Bulley S."/>
            <person name="Chunkath S."/>
            <person name="Hanley Z."/>
            <person name="Storey R."/>
            <person name="Thrimawithana A."/>
            <person name="Thomson S."/>
            <person name="David C."/>
            <person name="Testolin R."/>
        </authorList>
    </citation>
    <scope>NUCLEOTIDE SEQUENCE [LARGE SCALE GENOMIC DNA]</scope>
    <source>
        <strain evidence="11">cv. Red5</strain>
        <tissue evidence="10">Young leaf</tissue>
    </source>
</reference>
<gene>
    <name evidence="10" type="ORF">CEY00_Acc04204</name>
</gene>
<evidence type="ECO:0000256" key="1">
    <source>
        <dbReference type="ARBA" id="ARBA00004141"/>
    </source>
</evidence>
<dbReference type="Pfam" id="PF13962">
    <property type="entry name" value="PGG"/>
    <property type="match status" value="1"/>
</dbReference>
<dbReference type="PROSITE" id="PS50297">
    <property type="entry name" value="ANK_REP_REGION"/>
    <property type="match status" value="3"/>
</dbReference>
<comment type="subcellular location">
    <subcellularLocation>
        <location evidence="1">Membrane</location>
        <topology evidence="1">Multi-pass membrane protein</topology>
    </subcellularLocation>
</comment>
<dbReference type="PANTHER" id="PTHR24186">
    <property type="entry name" value="PROTEIN PHOSPHATASE 1 REGULATORY SUBUNIT"/>
    <property type="match status" value="1"/>
</dbReference>
<keyword evidence="6 8" id="KW-0472">Membrane</keyword>
<feature type="repeat" description="ANK" evidence="7">
    <location>
        <begin position="215"/>
        <end position="242"/>
    </location>
</feature>
<evidence type="ECO:0000256" key="8">
    <source>
        <dbReference type="SAM" id="Phobius"/>
    </source>
</evidence>
<evidence type="ECO:0000313" key="11">
    <source>
        <dbReference type="Proteomes" id="UP000241394"/>
    </source>
</evidence>
<evidence type="ECO:0000256" key="2">
    <source>
        <dbReference type="ARBA" id="ARBA00022692"/>
    </source>
</evidence>
<reference evidence="11" key="2">
    <citation type="journal article" date="2018" name="BMC Genomics">
        <title>A manually annotated Actinidia chinensis var. chinensis (kiwifruit) genome highlights the challenges associated with draft genomes and gene prediction in plants.</title>
        <authorList>
            <person name="Pilkington S.M."/>
            <person name="Crowhurst R."/>
            <person name="Hilario E."/>
            <person name="Nardozza S."/>
            <person name="Fraser L."/>
            <person name="Peng Y."/>
            <person name="Gunaseelan K."/>
            <person name="Simpson R."/>
            <person name="Tahir J."/>
            <person name="Deroles S.C."/>
            <person name="Templeton K."/>
            <person name="Luo Z."/>
            <person name="Davy M."/>
            <person name="Cheng C."/>
            <person name="McNeilage M."/>
            <person name="Scaglione D."/>
            <person name="Liu Y."/>
            <person name="Zhang Q."/>
            <person name="Datson P."/>
            <person name="De Silva N."/>
            <person name="Gardiner S.E."/>
            <person name="Bassett H."/>
            <person name="Chagne D."/>
            <person name="McCallum J."/>
            <person name="Dzierzon H."/>
            <person name="Deng C."/>
            <person name="Wang Y.Y."/>
            <person name="Barron L."/>
            <person name="Manako K."/>
            <person name="Bowen J."/>
            <person name="Foster T.M."/>
            <person name="Erridge Z.A."/>
            <person name="Tiffin H."/>
            <person name="Waite C.N."/>
            <person name="Davies K.M."/>
            <person name="Grierson E.P."/>
            <person name="Laing W.A."/>
            <person name="Kirk R."/>
            <person name="Chen X."/>
            <person name="Wood M."/>
            <person name="Montefiori M."/>
            <person name="Brummell D.A."/>
            <person name="Schwinn K.E."/>
            <person name="Catanach A."/>
            <person name="Fullerton C."/>
            <person name="Li D."/>
            <person name="Meiyalaghan S."/>
            <person name="Nieuwenhuizen N."/>
            <person name="Read N."/>
            <person name="Prakash R."/>
            <person name="Hunter D."/>
            <person name="Zhang H."/>
            <person name="McKenzie M."/>
            <person name="Knabel M."/>
            <person name="Harris A."/>
            <person name="Allan A.C."/>
            <person name="Gleave A."/>
            <person name="Chen A."/>
            <person name="Janssen B.J."/>
            <person name="Plunkett B."/>
            <person name="Ampomah-Dwamena C."/>
            <person name="Voogd C."/>
            <person name="Leif D."/>
            <person name="Lafferty D."/>
            <person name="Souleyre E.J.F."/>
            <person name="Varkonyi-Gasic E."/>
            <person name="Gambi F."/>
            <person name="Hanley J."/>
            <person name="Yao J.L."/>
            <person name="Cheung J."/>
            <person name="David K.M."/>
            <person name="Warren B."/>
            <person name="Marsh K."/>
            <person name="Snowden K.C."/>
            <person name="Lin-Wang K."/>
            <person name="Brian L."/>
            <person name="Martinez-Sanchez M."/>
            <person name="Wang M."/>
            <person name="Ileperuma N."/>
            <person name="Macnee N."/>
            <person name="Campin R."/>
            <person name="McAtee P."/>
            <person name="Drummond R.S.M."/>
            <person name="Espley R.V."/>
            <person name="Ireland H.S."/>
            <person name="Wu R."/>
            <person name="Atkinson R.G."/>
            <person name="Karunairetnam S."/>
            <person name="Bulley S."/>
            <person name="Chunkath S."/>
            <person name="Hanley Z."/>
            <person name="Storey R."/>
            <person name="Thrimawithana A.H."/>
            <person name="Thomson S."/>
            <person name="David C."/>
            <person name="Testolin R."/>
            <person name="Huang H."/>
            <person name="Hellens R.P."/>
            <person name="Schaffer R.J."/>
        </authorList>
    </citation>
    <scope>NUCLEOTIDE SEQUENCE [LARGE SCALE GENOMIC DNA]</scope>
    <source>
        <strain evidence="11">cv. Red5</strain>
    </source>
</reference>
<dbReference type="AlphaFoldDB" id="A0A2R6RUW0"/>
<dbReference type="InterPro" id="IPR002110">
    <property type="entry name" value="Ankyrin_rpt"/>
</dbReference>
<feature type="domain" description="PGG" evidence="9">
    <location>
        <begin position="419"/>
        <end position="525"/>
    </location>
</feature>
<dbReference type="OrthoDB" id="1847170at2759"/>
<comment type="caution">
    <text evidence="10">The sequence shown here is derived from an EMBL/GenBank/DDBJ whole genome shotgun (WGS) entry which is preliminary data.</text>
</comment>
<proteinExistence type="predicted"/>
<dbReference type="Proteomes" id="UP000241394">
    <property type="component" value="Chromosome LG3"/>
</dbReference>
<evidence type="ECO:0000313" key="10">
    <source>
        <dbReference type="EMBL" id="PSS33805.1"/>
    </source>
</evidence>
<dbReference type="PANTHER" id="PTHR24186:SF50">
    <property type="entry name" value="ANKYRIN REPEAT-CONTAINING PROTEIN ITN1-LIKE ISOFORM X1"/>
    <property type="match status" value="1"/>
</dbReference>
<feature type="transmembrane region" description="Helical" evidence="8">
    <location>
        <begin position="423"/>
        <end position="444"/>
    </location>
</feature>
<feature type="repeat" description="ANK" evidence="7">
    <location>
        <begin position="148"/>
        <end position="169"/>
    </location>
</feature>
<keyword evidence="5 7" id="KW-0040">ANK repeat</keyword>
<dbReference type="OMA" id="SKCPDCC"/>
<dbReference type="PROSITE" id="PS50088">
    <property type="entry name" value="ANK_REPEAT"/>
    <property type="match status" value="3"/>
</dbReference>
<keyword evidence="2 8" id="KW-0812">Transmembrane</keyword>
<feature type="transmembrane region" description="Helical" evidence="8">
    <location>
        <begin position="532"/>
        <end position="552"/>
    </location>
</feature>
<feature type="repeat" description="ANK" evidence="7">
    <location>
        <begin position="66"/>
        <end position="98"/>
    </location>
</feature>
<evidence type="ECO:0000256" key="4">
    <source>
        <dbReference type="ARBA" id="ARBA00022989"/>
    </source>
</evidence>
<dbReference type="Gramene" id="PSS33805">
    <property type="protein sequence ID" value="PSS33805"/>
    <property type="gene ID" value="CEY00_Acc04204"/>
</dbReference>
<dbReference type="Pfam" id="PF12796">
    <property type="entry name" value="Ank_2"/>
    <property type="match status" value="3"/>
</dbReference>
<dbReference type="EMBL" id="NKQK01000003">
    <property type="protein sequence ID" value="PSS33805.1"/>
    <property type="molecule type" value="Genomic_DNA"/>
</dbReference>
<dbReference type="InterPro" id="IPR026961">
    <property type="entry name" value="PGG_dom"/>
</dbReference>
<evidence type="ECO:0000256" key="3">
    <source>
        <dbReference type="ARBA" id="ARBA00022737"/>
    </source>
</evidence>
<keyword evidence="11" id="KW-1185">Reference proteome</keyword>